<dbReference type="STRING" id="1415166.NONO_c19010"/>
<evidence type="ECO:0000256" key="4">
    <source>
        <dbReference type="SAM" id="Phobius"/>
    </source>
</evidence>
<reference evidence="5 6" key="1">
    <citation type="journal article" date="2014" name="Appl. Environ. Microbiol.">
        <title>Insights into the Microbial Degradation of Rubber and Gutta-Percha by Analysis of the Complete Genome of Nocardia nova SH22a.</title>
        <authorList>
            <person name="Luo Q."/>
            <person name="Hiessl S."/>
            <person name="Poehlein A."/>
            <person name="Daniel R."/>
            <person name="Steinbuchel A."/>
        </authorList>
    </citation>
    <scope>NUCLEOTIDE SEQUENCE [LARGE SCALE GENOMIC DNA]</scope>
    <source>
        <strain evidence="5">SH22a</strain>
    </source>
</reference>
<keyword evidence="4" id="KW-1133">Transmembrane helix</keyword>
<evidence type="ECO:0008006" key="7">
    <source>
        <dbReference type="Google" id="ProtNLM"/>
    </source>
</evidence>
<gene>
    <name evidence="5" type="ORF">NONO_c19010</name>
</gene>
<dbReference type="GO" id="GO:0016020">
    <property type="term" value="C:membrane"/>
    <property type="evidence" value="ECO:0007669"/>
    <property type="project" value="UniProtKB-SubCell"/>
</dbReference>
<evidence type="ECO:0000256" key="3">
    <source>
        <dbReference type="SAM" id="MobiDB-lite"/>
    </source>
</evidence>
<dbReference type="eggNOG" id="ENOG5031ZX2">
    <property type="taxonomic scope" value="Bacteria"/>
</dbReference>
<dbReference type="AlphaFoldDB" id="W5THI8"/>
<dbReference type="HOGENOM" id="CLU_077658_1_0_11"/>
<proteinExistence type="predicted"/>
<feature type="compositionally biased region" description="Low complexity" evidence="3">
    <location>
        <begin position="31"/>
        <end position="77"/>
    </location>
</feature>
<dbReference type="EMBL" id="CP006850">
    <property type="protein sequence ID" value="AHH16701.1"/>
    <property type="molecule type" value="Genomic_DNA"/>
</dbReference>
<evidence type="ECO:0000313" key="5">
    <source>
        <dbReference type="EMBL" id="AHH16701.1"/>
    </source>
</evidence>
<dbReference type="PANTHER" id="PTHR37042:SF4">
    <property type="entry name" value="OUTER MEMBRANE PROTEIN RV1973"/>
    <property type="match status" value="1"/>
</dbReference>
<organism evidence="5 6">
    <name type="scientific">Nocardia nova SH22a</name>
    <dbReference type="NCBI Taxonomy" id="1415166"/>
    <lineage>
        <taxon>Bacteria</taxon>
        <taxon>Bacillati</taxon>
        <taxon>Actinomycetota</taxon>
        <taxon>Actinomycetes</taxon>
        <taxon>Mycobacteriales</taxon>
        <taxon>Nocardiaceae</taxon>
        <taxon>Nocardia</taxon>
    </lineage>
</organism>
<feature type="region of interest" description="Disordered" evidence="3">
    <location>
        <begin position="1"/>
        <end position="77"/>
    </location>
</feature>
<dbReference type="KEGG" id="nno:NONO_c19010"/>
<sequence length="279" mass="28322">MTAEKTDEPEDRAEDRTEVIESAAPGEGDAATESGTATPPAAEAESATAAAPAAASESATSAASEAAGGSGAATGTVAASESADSASAGASVNESAAEKVSLLSRLRPRGGRGTKVALRAAVAVVLGAAVGSSIYFYTQNKDHQDVLDAQAEARQAACAYGPVVSTYDSKHLDQYVRDVLAGATGDWRKQFESNSKDLGDVLAKGEVVAKSTDVQCAIRSADKNSAEAIVVIGQTITSLGTQGKPEPGQLSTVMRLEKHDGHWLVGKISTPLAPLPPQS</sequence>
<comment type="subcellular location">
    <subcellularLocation>
        <location evidence="1">Membrane</location>
    </subcellularLocation>
</comment>
<evidence type="ECO:0000256" key="2">
    <source>
        <dbReference type="ARBA" id="ARBA00023136"/>
    </source>
</evidence>
<name>W5THI8_9NOCA</name>
<accession>W5THI8</accession>
<feature type="transmembrane region" description="Helical" evidence="4">
    <location>
        <begin position="116"/>
        <end position="137"/>
    </location>
</feature>
<evidence type="ECO:0000256" key="1">
    <source>
        <dbReference type="ARBA" id="ARBA00004370"/>
    </source>
</evidence>
<keyword evidence="2 4" id="KW-0472">Membrane</keyword>
<keyword evidence="4" id="KW-0812">Transmembrane</keyword>
<protein>
    <recommendedName>
        <fullName evidence="7">Mce-associated membrane protein</fullName>
    </recommendedName>
</protein>
<evidence type="ECO:0000313" key="6">
    <source>
        <dbReference type="Proteomes" id="UP000019150"/>
    </source>
</evidence>
<keyword evidence="6" id="KW-1185">Reference proteome</keyword>
<dbReference type="PATRIC" id="fig|1415166.3.peg.1926"/>
<dbReference type="PANTHER" id="PTHR37042">
    <property type="entry name" value="OUTER MEMBRANE PROTEIN RV1973"/>
    <property type="match status" value="1"/>
</dbReference>
<dbReference type="Proteomes" id="UP000019150">
    <property type="component" value="Chromosome"/>
</dbReference>